<dbReference type="EMBL" id="CDMY01000329">
    <property type="protein sequence ID" value="CEM02555.1"/>
    <property type="molecule type" value="Genomic_DNA"/>
</dbReference>
<feature type="compositionally biased region" description="Low complexity" evidence="1">
    <location>
        <begin position="215"/>
        <end position="230"/>
    </location>
</feature>
<dbReference type="AlphaFoldDB" id="A0A0G4EW37"/>
<dbReference type="InParanoid" id="A0A0G4EW37"/>
<name>A0A0G4EW37_VITBC</name>
<dbReference type="VEuPathDB" id="CryptoDB:Vbra_20941"/>
<gene>
    <name evidence="2" type="ORF">Vbra_20941</name>
</gene>
<protein>
    <submittedName>
        <fullName evidence="2">Uncharacterized protein</fullName>
    </submittedName>
</protein>
<organism evidence="2 3">
    <name type="scientific">Vitrella brassicaformis (strain CCMP3155)</name>
    <dbReference type="NCBI Taxonomy" id="1169540"/>
    <lineage>
        <taxon>Eukaryota</taxon>
        <taxon>Sar</taxon>
        <taxon>Alveolata</taxon>
        <taxon>Colpodellida</taxon>
        <taxon>Vitrellaceae</taxon>
        <taxon>Vitrella</taxon>
    </lineage>
</organism>
<evidence type="ECO:0000313" key="2">
    <source>
        <dbReference type="EMBL" id="CEM02555.1"/>
    </source>
</evidence>
<dbReference type="Proteomes" id="UP000041254">
    <property type="component" value="Unassembled WGS sequence"/>
</dbReference>
<feature type="region of interest" description="Disordered" evidence="1">
    <location>
        <begin position="215"/>
        <end position="257"/>
    </location>
</feature>
<accession>A0A0G4EW37</accession>
<evidence type="ECO:0000256" key="1">
    <source>
        <dbReference type="SAM" id="MobiDB-lite"/>
    </source>
</evidence>
<keyword evidence="3" id="KW-1185">Reference proteome</keyword>
<evidence type="ECO:0000313" key="3">
    <source>
        <dbReference type="Proteomes" id="UP000041254"/>
    </source>
</evidence>
<feature type="compositionally biased region" description="Acidic residues" evidence="1">
    <location>
        <begin position="243"/>
        <end position="257"/>
    </location>
</feature>
<reference evidence="2 3" key="1">
    <citation type="submission" date="2014-11" db="EMBL/GenBank/DDBJ databases">
        <authorList>
            <person name="Zhu J."/>
            <person name="Qi W."/>
            <person name="Song R."/>
        </authorList>
    </citation>
    <scope>NUCLEOTIDE SEQUENCE [LARGE SCALE GENOMIC DNA]</scope>
</reference>
<proteinExistence type="predicted"/>
<sequence>MASVVFVGKSSSFTIRSLKGAGHVLHISQESTFKLTETSNTFPFFADILLGHIHSHPTGGGTLSVPCSGGGSLVVVLGDKDCVCAGDGHEGLVLKGEAISKKIEAESQKDGLTPDVGGGDLVFESTHSVDTANAGRVIVSMTEDVLTLCVARKGVVFPQQSGPAIHDTHVTIKAHGYTSIEGASATTDDDGTLVYEATIKPDEDLTVTFRKPAAGGDASASLLAPPAAAGGRDEAEVSNVADPGDDGDVEEDLEGEV</sequence>